<comment type="caution">
    <text evidence="1">The sequence shown here is derived from an EMBL/GenBank/DDBJ whole genome shotgun (WGS) entry which is preliminary data.</text>
</comment>
<organism evidence="1 2">
    <name type="scientific">Abyssobacteria bacterium (strain SURF_5)</name>
    <dbReference type="NCBI Taxonomy" id="2093360"/>
    <lineage>
        <taxon>Bacteria</taxon>
        <taxon>Pseudomonadati</taxon>
        <taxon>Candidatus Hydrogenedentota</taxon>
        <taxon>Candidatus Abyssobacteria</taxon>
    </lineage>
</organism>
<dbReference type="Proteomes" id="UP000265882">
    <property type="component" value="Unassembled WGS sequence"/>
</dbReference>
<accession>A0A3A4NMU5</accession>
<proteinExistence type="predicted"/>
<evidence type="ECO:0000313" key="2">
    <source>
        <dbReference type="Proteomes" id="UP000265882"/>
    </source>
</evidence>
<protein>
    <submittedName>
        <fullName evidence="1">Uncharacterized protein</fullName>
    </submittedName>
</protein>
<reference evidence="1 2" key="1">
    <citation type="journal article" date="2017" name="ISME J.">
        <title>Energy and carbon metabolisms in a deep terrestrial subsurface fluid microbial community.</title>
        <authorList>
            <person name="Momper L."/>
            <person name="Jungbluth S.P."/>
            <person name="Lee M.D."/>
            <person name="Amend J.P."/>
        </authorList>
    </citation>
    <scope>NUCLEOTIDE SEQUENCE [LARGE SCALE GENOMIC DNA]</scope>
    <source>
        <strain evidence="1">SURF_5</strain>
    </source>
</reference>
<feature type="non-terminal residue" evidence="1">
    <location>
        <position position="109"/>
    </location>
</feature>
<sequence length="109" mass="12413">MEIRVMQQSWVYSRDTDDIPSFPHALMRESSAVEIRVHQRHDKVNAPANTVSAKLERFDEALQALFQWMKADLAYGANRVGGGVAPADLSHHRAYGSVPRRFMKYLSLL</sequence>
<dbReference type="EMBL" id="QZKU01000064">
    <property type="protein sequence ID" value="RJP21797.1"/>
    <property type="molecule type" value="Genomic_DNA"/>
</dbReference>
<evidence type="ECO:0000313" key="1">
    <source>
        <dbReference type="EMBL" id="RJP21797.1"/>
    </source>
</evidence>
<name>A0A3A4NMU5_ABYX5</name>
<dbReference type="AlphaFoldDB" id="A0A3A4NMU5"/>
<gene>
    <name evidence="1" type="ORF">C4520_09065</name>
</gene>